<name>A0A9X2HFD5_9MICC</name>
<evidence type="ECO:0000256" key="1">
    <source>
        <dbReference type="ARBA" id="ARBA00001946"/>
    </source>
</evidence>
<keyword evidence="14" id="KW-0630">Potassium</keyword>
<evidence type="ECO:0000256" key="8">
    <source>
        <dbReference type="ARBA" id="ARBA00022679"/>
    </source>
</evidence>
<comment type="cofactor">
    <cofactor evidence="1">
        <name>Mg(2+)</name>
        <dbReference type="ChEBI" id="CHEBI:18420"/>
    </cofactor>
</comment>
<keyword evidence="9" id="KW-0479">Metal-binding</keyword>
<keyword evidence="16 22" id="KW-0670">Pyruvate</keyword>
<evidence type="ECO:0000256" key="6">
    <source>
        <dbReference type="ARBA" id="ARBA00012142"/>
    </source>
</evidence>
<dbReference type="GO" id="GO:0016301">
    <property type="term" value="F:kinase activity"/>
    <property type="evidence" value="ECO:0007669"/>
    <property type="project" value="UniProtKB-KW"/>
</dbReference>
<dbReference type="GO" id="GO:0000287">
    <property type="term" value="F:magnesium ion binding"/>
    <property type="evidence" value="ECO:0007669"/>
    <property type="project" value="UniProtKB-UniRule"/>
</dbReference>
<evidence type="ECO:0000256" key="19">
    <source>
        <dbReference type="RuleBase" id="RU000504"/>
    </source>
</evidence>
<evidence type="ECO:0000256" key="15">
    <source>
        <dbReference type="ARBA" id="ARBA00023152"/>
    </source>
</evidence>
<comment type="pathway">
    <text evidence="3 19">Carbohydrate degradation; glycolysis; pyruvate from D-glyceraldehyde 3-phosphate: step 5/5.</text>
</comment>
<dbReference type="RefSeq" id="WP_254166113.1">
    <property type="nucleotide sequence ID" value="NZ_JANAFB010000013.1"/>
</dbReference>
<dbReference type="FunFam" id="3.40.1380.20:FF:000009">
    <property type="entry name" value="Pyruvate kinase"/>
    <property type="match status" value="1"/>
</dbReference>
<evidence type="ECO:0000256" key="12">
    <source>
        <dbReference type="ARBA" id="ARBA00022840"/>
    </source>
</evidence>
<evidence type="ECO:0000256" key="11">
    <source>
        <dbReference type="ARBA" id="ARBA00022777"/>
    </source>
</evidence>
<evidence type="ECO:0000256" key="17">
    <source>
        <dbReference type="ARBA" id="ARBA00048152"/>
    </source>
</evidence>
<dbReference type="InterPro" id="IPR015795">
    <property type="entry name" value="Pyrv_Knase_C"/>
</dbReference>
<keyword evidence="13 19" id="KW-0460">Magnesium</keyword>
<dbReference type="NCBIfam" id="NF004978">
    <property type="entry name" value="PRK06354.1"/>
    <property type="match status" value="1"/>
</dbReference>
<dbReference type="InterPro" id="IPR018209">
    <property type="entry name" value="Pyrv_Knase_AS"/>
</dbReference>
<dbReference type="NCBIfam" id="NF004491">
    <property type="entry name" value="PRK05826.1"/>
    <property type="match status" value="1"/>
</dbReference>
<keyword evidence="10" id="KW-0547">Nucleotide-binding</keyword>
<dbReference type="InterPro" id="IPR015793">
    <property type="entry name" value="Pyrv_Knase_brl"/>
</dbReference>
<organism evidence="22 23">
    <name type="scientific">Rothia santali</name>
    <dbReference type="NCBI Taxonomy" id="2949643"/>
    <lineage>
        <taxon>Bacteria</taxon>
        <taxon>Bacillati</taxon>
        <taxon>Actinomycetota</taxon>
        <taxon>Actinomycetes</taxon>
        <taxon>Micrococcales</taxon>
        <taxon>Micrococcaceae</taxon>
        <taxon>Rothia</taxon>
    </lineage>
</organism>
<dbReference type="PANTHER" id="PTHR11817">
    <property type="entry name" value="PYRUVATE KINASE"/>
    <property type="match status" value="1"/>
</dbReference>
<dbReference type="InterPro" id="IPR015806">
    <property type="entry name" value="Pyrv_Knase_insert_dom_sf"/>
</dbReference>
<evidence type="ECO:0000256" key="7">
    <source>
        <dbReference type="ARBA" id="ARBA00018587"/>
    </source>
</evidence>
<evidence type="ECO:0000256" key="2">
    <source>
        <dbReference type="ARBA" id="ARBA00001958"/>
    </source>
</evidence>
<dbReference type="FunFam" id="2.40.33.10:FF:000001">
    <property type="entry name" value="Pyruvate kinase"/>
    <property type="match status" value="1"/>
</dbReference>
<dbReference type="NCBIfam" id="TIGR01064">
    <property type="entry name" value="pyruv_kin"/>
    <property type="match status" value="1"/>
</dbReference>
<evidence type="ECO:0000259" key="20">
    <source>
        <dbReference type="Pfam" id="PF00224"/>
    </source>
</evidence>
<dbReference type="InterPro" id="IPR011037">
    <property type="entry name" value="Pyrv_Knase-like_insert_dom_sf"/>
</dbReference>
<dbReference type="AlphaFoldDB" id="A0A9X2HFD5"/>
<keyword evidence="11 19" id="KW-0418">Kinase</keyword>
<comment type="subunit">
    <text evidence="5">Homotetramer.</text>
</comment>
<comment type="caution">
    <text evidence="22">The sequence shown here is derived from an EMBL/GenBank/DDBJ whole genome shotgun (WGS) entry which is preliminary data.</text>
</comment>
<dbReference type="PROSITE" id="PS00110">
    <property type="entry name" value="PYRUVATE_KINASE"/>
    <property type="match status" value="1"/>
</dbReference>
<keyword evidence="8 19" id="KW-0808">Transferase</keyword>
<evidence type="ECO:0000256" key="3">
    <source>
        <dbReference type="ARBA" id="ARBA00004997"/>
    </source>
</evidence>
<dbReference type="Gene3D" id="3.40.1380.20">
    <property type="entry name" value="Pyruvate kinase, C-terminal domain"/>
    <property type="match status" value="1"/>
</dbReference>
<keyword evidence="23" id="KW-1185">Reference proteome</keyword>
<dbReference type="SUPFAM" id="SSF51621">
    <property type="entry name" value="Phosphoenolpyruvate/pyruvate domain"/>
    <property type="match status" value="1"/>
</dbReference>
<sequence length="490" mass="52790">MRRAKIVCTLGPALSSYEKVSEAISAGLNVARLNMSHGDHTVHSENYRNVRRASEELGANVAILADIQGPKIRLETFAEGRVVLNPGATFKITSEDVEGTQEICGTTYKGLPGDVRPGDSLLVDDGKIRLEATEVSETVVTTRVVVGGPVSNHKGINLPGVAVSVPALTEKDEVDLRWALQTGVDIVALSFVRSGEDIVRVHEIMEEEGLHLPVIAKIEKPQAVENLQDIVDKFDGIMVARGDLGVEYPLEEVPLVQKKAVALARRWAKPVIVATQVLESMIENPMPTRAEASDCANAILDGADAVMLSGETSVGKYPIITIQTMARIVESTERHGLDRVPALGSSPRTRGGAVTLAAVAIAAQLNVDFICTFTQSGDSARRLCRLRPPQPVLAFTPDPKVRAFMALFWGVEAVLQRECHDTDDMISAADKYLLSHEMAQPDDMVVMTAGSPMGVAGSTNMVRAHRIGDLDDAGARVPEAREQLGPYDED</sequence>
<dbReference type="GO" id="GO:0005524">
    <property type="term" value="F:ATP binding"/>
    <property type="evidence" value="ECO:0007669"/>
    <property type="project" value="UniProtKB-KW"/>
</dbReference>
<evidence type="ECO:0000256" key="18">
    <source>
        <dbReference type="NCBIfam" id="TIGR01064"/>
    </source>
</evidence>
<dbReference type="Pfam" id="PF02887">
    <property type="entry name" value="PK_C"/>
    <property type="match status" value="1"/>
</dbReference>
<evidence type="ECO:0000256" key="9">
    <source>
        <dbReference type="ARBA" id="ARBA00022723"/>
    </source>
</evidence>
<dbReference type="NCBIfam" id="NF004886">
    <property type="entry name" value="PRK06247.1"/>
    <property type="match status" value="1"/>
</dbReference>
<dbReference type="InterPro" id="IPR015813">
    <property type="entry name" value="Pyrv/PenolPyrv_kinase-like_dom"/>
</dbReference>
<dbReference type="SUPFAM" id="SSF52935">
    <property type="entry name" value="PK C-terminal domain-like"/>
    <property type="match status" value="1"/>
</dbReference>
<evidence type="ECO:0000256" key="14">
    <source>
        <dbReference type="ARBA" id="ARBA00022958"/>
    </source>
</evidence>
<gene>
    <name evidence="22" type="primary">pyk</name>
    <name evidence="22" type="ORF">NBM05_07005</name>
</gene>
<dbReference type="Proteomes" id="UP001139502">
    <property type="component" value="Unassembled WGS sequence"/>
</dbReference>
<dbReference type="Gene3D" id="3.20.20.60">
    <property type="entry name" value="Phosphoenolpyruvate-binding domains"/>
    <property type="match status" value="1"/>
</dbReference>
<dbReference type="EC" id="2.7.1.40" evidence="6 18"/>
<evidence type="ECO:0000313" key="23">
    <source>
        <dbReference type="Proteomes" id="UP001139502"/>
    </source>
</evidence>
<dbReference type="GO" id="GO:0004743">
    <property type="term" value="F:pyruvate kinase activity"/>
    <property type="evidence" value="ECO:0007669"/>
    <property type="project" value="UniProtKB-UniRule"/>
</dbReference>
<evidence type="ECO:0000259" key="21">
    <source>
        <dbReference type="Pfam" id="PF02887"/>
    </source>
</evidence>
<accession>A0A9X2HFD5</accession>
<evidence type="ECO:0000256" key="13">
    <source>
        <dbReference type="ARBA" id="ARBA00022842"/>
    </source>
</evidence>
<comment type="cofactor">
    <cofactor evidence="2">
        <name>K(+)</name>
        <dbReference type="ChEBI" id="CHEBI:29103"/>
    </cofactor>
</comment>
<comment type="catalytic activity">
    <reaction evidence="17 19">
        <text>pyruvate + ATP = phosphoenolpyruvate + ADP + H(+)</text>
        <dbReference type="Rhea" id="RHEA:18157"/>
        <dbReference type="ChEBI" id="CHEBI:15361"/>
        <dbReference type="ChEBI" id="CHEBI:15378"/>
        <dbReference type="ChEBI" id="CHEBI:30616"/>
        <dbReference type="ChEBI" id="CHEBI:58702"/>
        <dbReference type="ChEBI" id="CHEBI:456216"/>
        <dbReference type="EC" id="2.7.1.40"/>
    </reaction>
</comment>
<evidence type="ECO:0000256" key="5">
    <source>
        <dbReference type="ARBA" id="ARBA00011881"/>
    </source>
</evidence>
<dbReference type="SUPFAM" id="SSF50800">
    <property type="entry name" value="PK beta-barrel domain-like"/>
    <property type="match status" value="1"/>
</dbReference>
<evidence type="ECO:0000256" key="4">
    <source>
        <dbReference type="ARBA" id="ARBA00008663"/>
    </source>
</evidence>
<reference evidence="22" key="1">
    <citation type="submission" date="2022-06" db="EMBL/GenBank/DDBJ databases">
        <title>Rothia sp. isolated from sandalwood seedling.</title>
        <authorList>
            <person name="Tuikhar N."/>
            <person name="Kirdat K."/>
            <person name="Thorat V."/>
            <person name="Swetha P."/>
            <person name="Padma S."/>
            <person name="Sundararaj R."/>
            <person name="Yadav A."/>
        </authorList>
    </citation>
    <scope>NUCLEOTIDE SEQUENCE</scope>
    <source>
        <strain evidence="22">AR01</strain>
    </source>
</reference>
<dbReference type="EMBL" id="JANAFB010000013">
    <property type="protein sequence ID" value="MCP3425762.1"/>
    <property type="molecule type" value="Genomic_DNA"/>
</dbReference>
<dbReference type="Pfam" id="PF00224">
    <property type="entry name" value="PK"/>
    <property type="match status" value="1"/>
</dbReference>
<feature type="domain" description="Pyruvate kinase C-terminal" evidence="21">
    <location>
        <begin position="353"/>
        <end position="463"/>
    </location>
</feature>
<evidence type="ECO:0000256" key="16">
    <source>
        <dbReference type="ARBA" id="ARBA00023317"/>
    </source>
</evidence>
<dbReference type="GO" id="GO:0030955">
    <property type="term" value="F:potassium ion binding"/>
    <property type="evidence" value="ECO:0007669"/>
    <property type="project" value="UniProtKB-UniRule"/>
</dbReference>
<protein>
    <recommendedName>
        <fullName evidence="7 18">Pyruvate kinase</fullName>
        <ecNumber evidence="6 18">2.7.1.40</ecNumber>
    </recommendedName>
</protein>
<comment type="similarity">
    <text evidence="4 19">Belongs to the pyruvate kinase family.</text>
</comment>
<dbReference type="PRINTS" id="PR01050">
    <property type="entry name" value="PYRUVTKNASE"/>
</dbReference>
<keyword evidence="15 19" id="KW-0324">Glycolysis</keyword>
<dbReference type="InterPro" id="IPR040442">
    <property type="entry name" value="Pyrv_kinase-like_dom_sf"/>
</dbReference>
<dbReference type="Gene3D" id="2.40.33.10">
    <property type="entry name" value="PK beta-barrel domain-like"/>
    <property type="match status" value="1"/>
</dbReference>
<keyword evidence="12" id="KW-0067">ATP-binding</keyword>
<proteinExistence type="inferred from homology"/>
<dbReference type="InterPro" id="IPR036918">
    <property type="entry name" value="Pyrv_Knase_C_sf"/>
</dbReference>
<evidence type="ECO:0000313" key="22">
    <source>
        <dbReference type="EMBL" id="MCP3425762.1"/>
    </source>
</evidence>
<evidence type="ECO:0000256" key="10">
    <source>
        <dbReference type="ARBA" id="ARBA00022741"/>
    </source>
</evidence>
<dbReference type="InterPro" id="IPR001697">
    <property type="entry name" value="Pyr_Knase"/>
</dbReference>
<feature type="domain" description="Pyruvate kinase barrel" evidence="20">
    <location>
        <begin position="1"/>
        <end position="321"/>
    </location>
</feature>